<dbReference type="GO" id="GO:0008270">
    <property type="term" value="F:zinc ion binding"/>
    <property type="evidence" value="ECO:0007669"/>
    <property type="project" value="UniProtKB-KW"/>
</dbReference>
<dbReference type="GO" id="GO:0003676">
    <property type="term" value="F:nucleic acid binding"/>
    <property type="evidence" value="ECO:0007669"/>
    <property type="project" value="InterPro"/>
</dbReference>
<name>A0A0B1P5U2_UNCNE</name>
<dbReference type="InterPro" id="IPR001878">
    <property type="entry name" value="Znf_CCHC"/>
</dbReference>
<reference evidence="4 5" key="1">
    <citation type="journal article" date="2014" name="BMC Genomics">
        <title>Adaptive genomic structural variation in the grape powdery mildew pathogen, Erysiphe necator.</title>
        <authorList>
            <person name="Jones L."/>
            <person name="Riaz S."/>
            <person name="Morales-Cruz A."/>
            <person name="Amrine K.C."/>
            <person name="McGuire B."/>
            <person name="Gubler W.D."/>
            <person name="Walker M.A."/>
            <person name="Cantu D."/>
        </authorList>
    </citation>
    <scope>NUCLEOTIDE SEQUENCE [LARGE SCALE GENOMIC DNA]</scope>
    <source>
        <strain evidence="5">c</strain>
    </source>
</reference>
<feature type="domain" description="CCHC-type" evidence="3">
    <location>
        <begin position="311"/>
        <end position="324"/>
    </location>
</feature>
<dbReference type="EMBL" id="JNVN01002214">
    <property type="protein sequence ID" value="KHJ32271.1"/>
    <property type="molecule type" value="Genomic_DNA"/>
</dbReference>
<dbReference type="AlphaFoldDB" id="A0A0B1P5U2"/>
<dbReference type="PROSITE" id="PS50158">
    <property type="entry name" value="ZF_CCHC"/>
    <property type="match status" value="1"/>
</dbReference>
<feature type="region of interest" description="Disordered" evidence="2">
    <location>
        <begin position="51"/>
        <end position="74"/>
    </location>
</feature>
<feature type="region of interest" description="Disordered" evidence="2">
    <location>
        <begin position="241"/>
        <end position="262"/>
    </location>
</feature>
<dbReference type="STRING" id="52586.A0A0B1P5U2"/>
<organism evidence="4 5">
    <name type="scientific">Uncinula necator</name>
    <name type="common">Grape powdery mildew</name>
    <dbReference type="NCBI Taxonomy" id="52586"/>
    <lineage>
        <taxon>Eukaryota</taxon>
        <taxon>Fungi</taxon>
        <taxon>Dikarya</taxon>
        <taxon>Ascomycota</taxon>
        <taxon>Pezizomycotina</taxon>
        <taxon>Leotiomycetes</taxon>
        <taxon>Erysiphales</taxon>
        <taxon>Erysiphaceae</taxon>
        <taxon>Erysiphe</taxon>
    </lineage>
</organism>
<dbReference type="HOGENOM" id="CLU_077747_0_0_1"/>
<evidence type="ECO:0000313" key="5">
    <source>
        <dbReference type="Proteomes" id="UP000030854"/>
    </source>
</evidence>
<keyword evidence="1" id="KW-0863">Zinc-finger</keyword>
<evidence type="ECO:0000313" key="4">
    <source>
        <dbReference type="EMBL" id="KHJ32271.1"/>
    </source>
</evidence>
<evidence type="ECO:0000256" key="2">
    <source>
        <dbReference type="SAM" id="MobiDB-lite"/>
    </source>
</evidence>
<proteinExistence type="predicted"/>
<dbReference type="OMA" id="CARPGHI"/>
<gene>
    <name evidence="4" type="ORF">EV44_g3079</name>
</gene>
<dbReference type="SMART" id="SM00343">
    <property type="entry name" value="ZnF_C2HC"/>
    <property type="match status" value="1"/>
</dbReference>
<evidence type="ECO:0000259" key="3">
    <source>
        <dbReference type="PROSITE" id="PS50158"/>
    </source>
</evidence>
<accession>A0A0B1P5U2</accession>
<sequence>MVGIADVDMTEEGQYYQAPEAPISSTGSSEPAPSWVSHLIRLLTQLIRSHPTQSNTTMPDHKPAHSQPHPEKFSGLDPTCFPQFRSLLEAKLRIDGRAIGNEEERVWYGYSRLSDIASRRIHPWIEFAKSTNNFTVENFLERLDKAFGDSEKITKAINKLNSIRQGNHEFRTFLQDFEQTISEAQGWGWEDRIKKGYLRTALNRELSDRLVSQDEPVGYEEFVAQLHRTADKLEIMKGWNQRRQRSQGIPHSSQKAPYTEPAGDPMDWEPTQAVNVALAQHSNVRRTQPSSNRAIWVSQTEIGRRISEGLCIRCGGRGHRIRDCTMLPALDPNRMTKSKPIRPIVSAVAIPVEEEVENFSGNV</sequence>
<evidence type="ECO:0000256" key="1">
    <source>
        <dbReference type="PROSITE-ProRule" id="PRU00047"/>
    </source>
</evidence>
<keyword evidence="1" id="KW-0862">Zinc</keyword>
<dbReference type="Proteomes" id="UP000030854">
    <property type="component" value="Unassembled WGS sequence"/>
</dbReference>
<keyword evidence="5" id="KW-1185">Reference proteome</keyword>
<feature type="compositionally biased region" description="Basic and acidic residues" evidence="2">
    <location>
        <begin position="59"/>
        <end position="74"/>
    </location>
</feature>
<protein>
    <recommendedName>
        <fullName evidence="3">CCHC-type domain-containing protein</fullName>
    </recommendedName>
</protein>
<feature type="compositionally biased region" description="Polar residues" evidence="2">
    <location>
        <begin position="246"/>
        <end position="256"/>
    </location>
</feature>
<keyword evidence="1" id="KW-0479">Metal-binding</keyword>
<comment type="caution">
    <text evidence="4">The sequence shown here is derived from an EMBL/GenBank/DDBJ whole genome shotgun (WGS) entry which is preliminary data.</text>
</comment>